<accession>A0A7L7L4I6</accession>
<name>A0A7L7L4I6_9BACT</name>
<reference evidence="1 2" key="2">
    <citation type="submission" date="2020-08" db="EMBL/GenBank/DDBJ databases">
        <title>Adhaeribacter dokdonensis sp. nov., isolated from the rhizosphere of Elymus tsukushiensis, a plant native to the Dokdo Islands, Republic of Korea.</title>
        <authorList>
            <person name="Ghim S.Y."/>
        </authorList>
    </citation>
    <scope>NUCLEOTIDE SEQUENCE [LARGE SCALE GENOMIC DNA]</scope>
    <source>
        <strain evidence="1 2">KUDC8001</strain>
    </source>
</reference>
<dbReference type="KEGG" id="add:HUW48_06350"/>
<gene>
    <name evidence="1" type="ORF">HUW48_06350</name>
</gene>
<proteinExistence type="predicted"/>
<dbReference type="Proteomes" id="UP000514509">
    <property type="component" value="Chromosome"/>
</dbReference>
<evidence type="ECO:0000313" key="1">
    <source>
        <dbReference type="EMBL" id="QMU27690.1"/>
    </source>
</evidence>
<protein>
    <submittedName>
        <fullName evidence="1">Uncharacterized protein</fullName>
    </submittedName>
</protein>
<organism evidence="1 2">
    <name type="scientific">Adhaeribacter radiodurans</name>
    <dbReference type="NCBI Taxonomy" id="2745197"/>
    <lineage>
        <taxon>Bacteria</taxon>
        <taxon>Pseudomonadati</taxon>
        <taxon>Bacteroidota</taxon>
        <taxon>Cytophagia</taxon>
        <taxon>Cytophagales</taxon>
        <taxon>Hymenobacteraceae</taxon>
        <taxon>Adhaeribacter</taxon>
    </lineage>
</organism>
<reference evidence="1 2" key="1">
    <citation type="submission" date="2020-06" db="EMBL/GenBank/DDBJ databases">
        <authorList>
            <person name="Hwang Y.J."/>
        </authorList>
    </citation>
    <scope>NUCLEOTIDE SEQUENCE [LARGE SCALE GENOMIC DNA]</scope>
    <source>
        <strain evidence="1 2">KUDC8001</strain>
    </source>
</reference>
<keyword evidence="2" id="KW-1185">Reference proteome</keyword>
<evidence type="ECO:0000313" key="2">
    <source>
        <dbReference type="Proteomes" id="UP000514509"/>
    </source>
</evidence>
<sequence length="281" mass="32830">MNPLLQLDQFLSDEGMKALKSKFLSSDSTYLPQSAFDIDYNKDKETYNFIYVNDATEEELEGSLSFSFILQKELTSLLDRIYIELEDKIFSINNEKERHSFILLILNRLDQVIRNWENLLITSKYSATLTVLIGFRDKIEMNLLLYSNLNTFPQPIHEEKQLELELPSEIKLPLPKKSKKIERLDTRQSALLYFYLRKFDAILNYSDTSLAKLMHALTGHSEQKLRTEKGLGVIWDIMEDTVKDNTFNHVPDYNLDTVKKLLSEVITEIDNQKKKNSSSRK</sequence>
<dbReference type="RefSeq" id="WP_182414884.1">
    <property type="nucleotide sequence ID" value="NZ_CP055153.1"/>
</dbReference>
<dbReference type="AlphaFoldDB" id="A0A7L7L4I6"/>
<dbReference type="EMBL" id="CP055153">
    <property type="protein sequence ID" value="QMU27690.1"/>
    <property type="molecule type" value="Genomic_DNA"/>
</dbReference>